<keyword evidence="2" id="KW-1185">Reference proteome</keyword>
<evidence type="ECO:0000313" key="2">
    <source>
        <dbReference type="Proteomes" id="UP001431656"/>
    </source>
</evidence>
<protein>
    <recommendedName>
        <fullName evidence="3">NIPSNAP family containing protein</fullName>
    </recommendedName>
</protein>
<evidence type="ECO:0008006" key="3">
    <source>
        <dbReference type="Google" id="ProtNLM"/>
    </source>
</evidence>
<name>A0AAN0KG01_9ACTN</name>
<proteinExistence type="predicted"/>
<dbReference type="AlphaFoldDB" id="A0AAN0KG01"/>
<organism evidence="1 2">
    <name type="scientific">Brooklawnia propionicigenes</name>
    <dbReference type="NCBI Taxonomy" id="3041175"/>
    <lineage>
        <taxon>Bacteria</taxon>
        <taxon>Bacillati</taxon>
        <taxon>Actinomycetota</taxon>
        <taxon>Actinomycetes</taxon>
        <taxon>Propionibacteriales</taxon>
        <taxon>Propionibacteriaceae</taxon>
        <taxon>Brooklawnia</taxon>
    </lineage>
</organism>
<dbReference type="RefSeq" id="WP_286266482.1">
    <property type="nucleotide sequence ID" value="NZ_AP028056.1"/>
</dbReference>
<evidence type="ECO:0000313" key="1">
    <source>
        <dbReference type="EMBL" id="BEH00795.1"/>
    </source>
</evidence>
<reference evidence="1" key="1">
    <citation type="journal article" date="2024" name="Int. J. Syst. Evol. Microbiol.">
        <title>Brooklawnia propionicigenes sp. nov., a facultatively anaerobic, propionate-producing bacterium isolated from a methanogenic reactor treating waste from cattle farms.</title>
        <authorList>
            <person name="Akita Y."/>
            <person name="Ueki A."/>
            <person name="Tonouchi A."/>
            <person name="Sugawara Y."/>
            <person name="Honma S."/>
            <person name="Kaku N."/>
            <person name="Ueki K."/>
        </authorList>
    </citation>
    <scope>NUCLEOTIDE SEQUENCE</scope>
    <source>
        <strain evidence="1">SH051</strain>
    </source>
</reference>
<sequence length="213" mass="25138">MSNDILQVPIPDEQLVLHRFAIKPHHLDDYLPLWRREVEIARWHGFTTHRAFLETNAEPKLTWLYSHPDPEAGNRAVRADPETVRVEALKAPHVFRNVKIRPVRGEYLTHLDTTVTPHPLAVMRRYSIVGSWSEFLDVWQRIRVVREIYGFGCLFAVVDEPENMFTWAFEYDGEWRDFATAQLEYYHDPDRIALRGVFDYMADYSINPAQQLM</sequence>
<dbReference type="Proteomes" id="UP001431656">
    <property type="component" value="Chromosome"/>
</dbReference>
<dbReference type="EMBL" id="AP028056">
    <property type="protein sequence ID" value="BEH00795.1"/>
    <property type="molecule type" value="Genomic_DNA"/>
</dbReference>
<dbReference type="KEGG" id="broo:brsh051_00760"/>
<gene>
    <name evidence="1" type="ORF">brsh051_00760</name>
</gene>
<accession>A0AAN0KG01</accession>